<comment type="caution">
    <text evidence="9">The sequence shown here is derived from an EMBL/GenBank/DDBJ whole genome shotgun (WGS) entry which is preliminary data.</text>
</comment>
<proteinExistence type="inferred from homology"/>
<sequence>MYLKSLEVQGFKSFANRILFQFHNGITAVVGPNGSGKSNVSDAIRWVLGEQSAKSLRGGSMQDVIFAGTQTRKPMSYAYVSITFDNADHLLPVEYDEVTVARRLYRSGESEYLINGTEVRMRDVQELFFDTGIGKEGYSLIGQGQVEKILNGRPDERRELFDEAAGIVKYKHRKASTLKKLESEQANLVRVNDILSELERQVGPLKKQSEKARVYLEKRDSLKALDANVFLLSSEKSETALEETDQKLSVAKDELEEAGRKLEETKERYEKLEAELKEDAGRMTALSEEMNAARLSRQQVLGQTELLLEQIRALESGQKEQGERRDRLSSEIEERKEKLGESVSRLQALDESVLKLEAQKAEQESSRKALQEKMEALSQKIEEEKSEIIRLLGERTDIQTDRQRAETLMEQLSVQEAQLNARELVLKSDEKEETTSRKELEEQRTGAEQEAGDLKLRSRKLNLDLNDAQEAFASGNEKLAQAREDYQRQSARFETLRSMTERYEGYGGSIRRVMEQKDHFPGILGVVADLIQTTKKYELAVETALGGSIQNIVTDNEQTAKSMIAFLKENKFGRATFLPLTAMKAQDFSQKSALNEPGVVGLASGLVTCRDMFRQLAGHLLGRTLVVDQIDHAVAIARKYHYSIRIVTLDGELLSPGGSMTGGAFRSSSNLLGRRREIDDLSRALSKKKQALDSLEKEVEQAHDRRNHLREEIAAVTGKIQQSSYDLGTLKMKMQDVDLRIQKTQDAFAQINAQREEIVRQRESLKAQHDVSGDSLKQSDASQKALNDDIDSRTKELDAQKRSAAEADTLLSRLQVQLAGSGQERTFITQNQERLREEIHAREMERDGIEETLRNQAASKADKEEKIGSLKEQAQKEQEREAQLKEELQQLTARRDEKEKKQKTFFTEREQLAEHSTYLDREVFRLEQQIEKMKADREKDIAYLWEEYELTPVACRELKRDDLGSLTEMKKRIGELRHDIRQLGSVNVGAIEEYRELSQRFEFLSAQHEDLVKSAADLEKIIKDLDEGMRDRFKEQFSMIQTEFDRTFRDLFGGGKGTLELEEGVDILDAGIRVIAQPPGKKLQNMMQLSGGEKSLAAIALLFAIQNLKPSPFCLLDEIESALDENNVERYAQYLRKLTKHTQFIIITHRRGSMTAADRLYGITMQEKGISALVSVDLVADKLDA</sequence>
<dbReference type="SUPFAM" id="SSF75553">
    <property type="entry name" value="Smc hinge domain"/>
    <property type="match status" value="1"/>
</dbReference>
<keyword evidence="4 6" id="KW-0175">Coiled coil</keyword>
<dbReference type="InterPro" id="IPR011890">
    <property type="entry name" value="SMC_prok"/>
</dbReference>
<feature type="region of interest" description="Disordered" evidence="7">
    <location>
        <begin position="318"/>
        <end position="337"/>
    </location>
</feature>
<evidence type="ECO:0000256" key="5">
    <source>
        <dbReference type="ARBA" id="ARBA00023125"/>
    </source>
</evidence>
<dbReference type="GO" id="GO:0007059">
    <property type="term" value="P:chromosome segregation"/>
    <property type="evidence" value="ECO:0007669"/>
    <property type="project" value="UniProtKB-UniRule"/>
</dbReference>
<dbReference type="Gene3D" id="3.30.70.1620">
    <property type="match status" value="1"/>
</dbReference>
<evidence type="ECO:0000313" key="9">
    <source>
        <dbReference type="EMBL" id="MSS14310.1"/>
    </source>
</evidence>
<evidence type="ECO:0000313" key="10">
    <source>
        <dbReference type="Proteomes" id="UP000481852"/>
    </source>
</evidence>
<dbReference type="EMBL" id="VULZ01000003">
    <property type="protein sequence ID" value="MSS14310.1"/>
    <property type="molecule type" value="Genomic_DNA"/>
</dbReference>
<feature type="region of interest" description="Disordered" evidence="7">
    <location>
        <begin position="429"/>
        <end position="451"/>
    </location>
</feature>
<dbReference type="InterPro" id="IPR036277">
    <property type="entry name" value="SMC_hinge_sf"/>
</dbReference>
<feature type="region of interest" description="Disordered" evidence="7">
    <location>
        <begin position="765"/>
        <end position="788"/>
    </location>
</feature>
<evidence type="ECO:0000256" key="3">
    <source>
        <dbReference type="ARBA" id="ARBA00022840"/>
    </source>
</evidence>
<reference evidence="9 10" key="1">
    <citation type="submission" date="2019-08" db="EMBL/GenBank/DDBJ databases">
        <title>In-depth cultivation of the pig gut microbiome towards novel bacterial diversity and tailored functional studies.</title>
        <authorList>
            <person name="Wylensek D."/>
            <person name="Hitch T.C.A."/>
            <person name="Clavel T."/>
        </authorList>
    </citation>
    <scope>NUCLEOTIDE SEQUENCE [LARGE SCALE GENOMIC DNA]</scope>
    <source>
        <strain evidence="9 10">Oil+RF-744-WCA-WT-11</strain>
    </source>
</reference>
<keyword evidence="5 6" id="KW-0238">DNA-binding</keyword>
<keyword evidence="1 6" id="KW-0963">Cytoplasm</keyword>
<feature type="compositionally biased region" description="Basic and acidic residues" evidence="7">
    <location>
        <begin position="860"/>
        <end position="884"/>
    </location>
</feature>
<keyword evidence="10" id="KW-1185">Reference proteome</keyword>
<evidence type="ECO:0000256" key="6">
    <source>
        <dbReference type="HAMAP-Rule" id="MF_01894"/>
    </source>
</evidence>
<dbReference type="GO" id="GO:0016887">
    <property type="term" value="F:ATP hydrolysis activity"/>
    <property type="evidence" value="ECO:0007669"/>
    <property type="project" value="InterPro"/>
</dbReference>
<dbReference type="InterPro" id="IPR003395">
    <property type="entry name" value="RecF/RecN/SMC_N"/>
</dbReference>
<protein>
    <recommendedName>
        <fullName evidence="6">Chromosome partition protein Smc</fullName>
    </recommendedName>
</protein>
<gene>
    <name evidence="6 9" type="primary">smc</name>
    <name evidence="9" type="ORF">FYJ35_04495</name>
</gene>
<dbReference type="SMART" id="SM00968">
    <property type="entry name" value="SMC_hinge"/>
    <property type="match status" value="1"/>
</dbReference>
<feature type="domain" description="SMC hinge" evidence="8">
    <location>
        <begin position="521"/>
        <end position="637"/>
    </location>
</feature>
<feature type="binding site" evidence="6">
    <location>
        <begin position="32"/>
        <end position="39"/>
    </location>
    <ligand>
        <name>ATP</name>
        <dbReference type="ChEBI" id="CHEBI:30616"/>
    </ligand>
</feature>
<dbReference type="GO" id="GO:0007062">
    <property type="term" value="P:sister chromatid cohesion"/>
    <property type="evidence" value="ECO:0007669"/>
    <property type="project" value="InterPro"/>
</dbReference>
<dbReference type="GO" id="GO:0005737">
    <property type="term" value="C:cytoplasm"/>
    <property type="evidence" value="ECO:0007669"/>
    <property type="project" value="UniProtKB-SubCell"/>
</dbReference>
<feature type="region of interest" description="Disordered" evidence="7">
    <location>
        <begin position="850"/>
        <end position="884"/>
    </location>
</feature>
<dbReference type="Pfam" id="PF06470">
    <property type="entry name" value="SMC_hinge"/>
    <property type="match status" value="1"/>
</dbReference>
<dbReference type="Pfam" id="PF02463">
    <property type="entry name" value="SMC_N"/>
    <property type="match status" value="1"/>
</dbReference>
<dbReference type="HAMAP" id="MF_01894">
    <property type="entry name" value="Smc_prok"/>
    <property type="match status" value="1"/>
</dbReference>
<dbReference type="Proteomes" id="UP000481852">
    <property type="component" value="Unassembled WGS sequence"/>
</dbReference>
<dbReference type="InterPro" id="IPR010935">
    <property type="entry name" value="SMC_hinge"/>
</dbReference>
<evidence type="ECO:0000256" key="7">
    <source>
        <dbReference type="SAM" id="MobiDB-lite"/>
    </source>
</evidence>
<dbReference type="GO" id="GO:0005524">
    <property type="term" value="F:ATP binding"/>
    <property type="evidence" value="ECO:0007669"/>
    <property type="project" value="UniProtKB-UniRule"/>
</dbReference>
<dbReference type="PIRSF" id="PIRSF005719">
    <property type="entry name" value="SMC"/>
    <property type="match status" value="1"/>
</dbReference>
<dbReference type="CDD" id="cd03278">
    <property type="entry name" value="ABC_SMC_barmotin"/>
    <property type="match status" value="2"/>
</dbReference>
<dbReference type="Gene3D" id="3.40.50.300">
    <property type="entry name" value="P-loop containing nucleotide triphosphate hydrolases"/>
    <property type="match status" value="2"/>
</dbReference>
<comment type="function">
    <text evidence="6">Required for chromosome condensation and partitioning.</text>
</comment>
<dbReference type="FunFam" id="3.40.50.300:FF:000984">
    <property type="entry name" value="Chromosome partition protein Smc"/>
    <property type="match status" value="1"/>
</dbReference>
<dbReference type="Gene3D" id="1.20.1060.20">
    <property type="match status" value="1"/>
</dbReference>
<evidence type="ECO:0000259" key="8">
    <source>
        <dbReference type="SMART" id="SM00968"/>
    </source>
</evidence>
<evidence type="ECO:0000256" key="4">
    <source>
        <dbReference type="ARBA" id="ARBA00023054"/>
    </source>
</evidence>
<name>A0A6L5X272_9FIRM</name>
<evidence type="ECO:0000256" key="1">
    <source>
        <dbReference type="ARBA" id="ARBA00022490"/>
    </source>
</evidence>
<dbReference type="GO" id="GO:0006260">
    <property type="term" value="P:DNA replication"/>
    <property type="evidence" value="ECO:0007669"/>
    <property type="project" value="UniProtKB-UniRule"/>
</dbReference>
<dbReference type="GO" id="GO:0030261">
    <property type="term" value="P:chromosome condensation"/>
    <property type="evidence" value="ECO:0007669"/>
    <property type="project" value="InterPro"/>
</dbReference>
<feature type="coiled-coil region" evidence="6">
    <location>
        <begin position="234"/>
        <end position="289"/>
    </location>
</feature>
<dbReference type="NCBIfam" id="TIGR02168">
    <property type="entry name" value="SMC_prok_B"/>
    <property type="match status" value="1"/>
</dbReference>
<keyword evidence="3 6" id="KW-0067">ATP-binding</keyword>
<keyword evidence="2 6" id="KW-0547">Nucleotide-binding</keyword>
<dbReference type="InterPro" id="IPR024704">
    <property type="entry name" value="SMC"/>
</dbReference>
<accession>A0A6L5X272</accession>
<dbReference type="PANTHER" id="PTHR43977">
    <property type="entry name" value="STRUCTURAL MAINTENANCE OF CHROMOSOMES PROTEIN 3"/>
    <property type="match status" value="1"/>
</dbReference>
<evidence type="ECO:0000256" key="2">
    <source>
        <dbReference type="ARBA" id="ARBA00022741"/>
    </source>
</evidence>
<dbReference type="InterPro" id="IPR027417">
    <property type="entry name" value="P-loop_NTPase"/>
</dbReference>
<dbReference type="GO" id="GO:0005694">
    <property type="term" value="C:chromosome"/>
    <property type="evidence" value="ECO:0007669"/>
    <property type="project" value="InterPro"/>
</dbReference>
<comment type="subcellular location">
    <subcellularLocation>
        <location evidence="6">Cytoplasm</location>
    </subcellularLocation>
</comment>
<organism evidence="9 10">
    <name type="scientific">Porcincola intestinalis</name>
    <dbReference type="NCBI Taxonomy" id="2606632"/>
    <lineage>
        <taxon>Bacteria</taxon>
        <taxon>Bacillati</taxon>
        <taxon>Bacillota</taxon>
        <taxon>Clostridia</taxon>
        <taxon>Lachnospirales</taxon>
        <taxon>Lachnospiraceae</taxon>
        <taxon>Porcincola</taxon>
    </lineage>
</organism>
<dbReference type="GO" id="GO:0003677">
    <property type="term" value="F:DNA binding"/>
    <property type="evidence" value="ECO:0007669"/>
    <property type="project" value="UniProtKB-UniRule"/>
</dbReference>
<feature type="compositionally biased region" description="Polar residues" evidence="7">
    <location>
        <begin position="775"/>
        <end position="785"/>
    </location>
</feature>
<dbReference type="SUPFAM" id="SSF52540">
    <property type="entry name" value="P-loop containing nucleoside triphosphate hydrolases"/>
    <property type="match status" value="1"/>
</dbReference>
<dbReference type="AlphaFoldDB" id="A0A6L5X272"/>
<comment type="similarity">
    <text evidence="6">Belongs to the SMC family.</text>
</comment>
<comment type="domain">
    <text evidence="6">Contains large globular domains required for ATP hydrolysis at each terminus and a third globular domain forming a flexible hinge near the middle of the molecule. These domains are separated by coiled-coil structures.</text>
</comment>
<dbReference type="Gene3D" id="1.20.5.300">
    <property type="match status" value="1"/>
</dbReference>
<comment type="caution">
    <text evidence="6">Lacks conserved residue(s) required for the propagation of feature annotation.</text>
</comment>
<dbReference type="RefSeq" id="WP_154523790.1">
    <property type="nucleotide sequence ID" value="NZ_VULZ01000003.1"/>
</dbReference>
<comment type="subunit">
    <text evidence="6">Homodimer.</text>
</comment>